<feature type="transmembrane region" description="Helical" evidence="1">
    <location>
        <begin position="272"/>
        <end position="290"/>
    </location>
</feature>
<dbReference type="Proteomes" id="UP000427906">
    <property type="component" value="Chromosome"/>
</dbReference>
<feature type="transmembrane region" description="Helical" evidence="1">
    <location>
        <begin position="29"/>
        <end position="56"/>
    </location>
</feature>
<feature type="transmembrane region" description="Helical" evidence="1">
    <location>
        <begin position="184"/>
        <end position="204"/>
    </location>
</feature>
<dbReference type="EMBL" id="AP021874">
    <property type="protein sequence ID" value="BBO70669.1"/>
    <property type="molecule type" value="Genomic_DNA"/>
</dbReference>
<dbReference type="RefSeq" id="WP_155318603.1">
    <property type="nucleotide sequence ID" value="NZ_AP021874.1"/>
</dbReference>
<sequence>MRVTVSGIIAVLLAASCWALSGIFVKLILAGAGISSLALAFWRDTISFGAFFLWGLAARRDRMSIRRADWPVMAGMGICLGVFHVVLNLGYQLNGAAVTTVQQAAMPAIVLIVARMVWKEPLTGPNLFSLFLIASGTVLISGLLQAGAPDVSAAGIAVGFFVPALYAGWSLFGKALRSGYSPVATLAWAFGIAALVLLPCQAVTGSLMPPPAPARTFLWFAGLTGISTVFAFFAYTFALGRLPAGIASILVMSEIAFAVVYARIFLGEVLDAIEILGAGVVVGGVLVLLAPKVAAMSANPAAKRPPASGSN</sequence>
<feature type="transmembrane region" description="Helical" evidence="1">
    <location>
        <begin position="126"/>
        <end position="145"/>
    </location>
</feature>
<dbReference type="OrthoDB" id="5420655at2"/>
<dbReference type="InterPro" id="IPR037185">
    <property type="entry name" value="EmrE-like"/>
</dbReference>
<gene>
    <name evidence="3" type="ORF">DSCA_45990</name>
</gene>
<dbReference type="InterPro" id="IPR000620">
    <property type="entry name" value="EamA_dom"/>
</dbReference>
<keyword evidence="1" id="KW-0472">Membrane</keyword>
<name>A0A5K7YRV9_9BACT</name>
<feature type="transmembrane region" description="Helical" evidence="1">
    <location>
        <begin position="93"/>
        <end position="114"/>
    </location>
</feature>
<dbReference type="SUPFAM" id="SSF103481">
    <property type="entry name" value="Multidrug resistance efflux transporter EmrE"/>
    <property type="match status" value="2"/>
</dbReference>
<feature type="domain" description="EamA" evidence="2">
    <location>
        <begin position="155"/>
        <end position="289"/>
    </location>
</feature>
<dbReference type="PANTHER" id="PTHR22911">
    <property type="entry name" value="ACYL-MALONYL CONDENSING ENZYME-RELATED"/>
    <property type="match status" value="1"/>
</dbReference>
<dbReference type="KEGG" id="dalk:DSCA_45990"/>
<evidence type="ECO:0000313" key="3">
    <source>
        <dbReference type="EMBL" id="BBO70669.1"/>
    </source>
</evidence>
<proteinExistence type="predicted"/>
<dbReference type="Gene3D" id="1.10.3730.20">
    <property type="match status" value="1"/>
</dbReference>
<feature type="transmembrane region" description="Helical" evidence="1">
    <location>
        <begin position="68"/>
        <end position="87"/>
    </location>
</feature>
<feature type="transmembrane region" description="Helical" evidence="1">
    <location>
        <begin position="244"/>
        <end position="266"/>
    </location>
</feature>
<accession>A0A5K7YRV9</accession>
<dbReference type="PANTHER" id="PTHR22911:SF79">
    <property type="entry name" value="MOBA-LIKE NTP TRANSFERASE DOMAIN-CONTAINING PROTEIN"/>
    <property type="match status" value="1"/>
</dbReference>
<keyword evidence="4" id="KW-1185">Reference proteome</keyword>
<keyword evidence="1" id="KW-1133">Transmembrane helix</keyword>
<feature type="transmembrane region" description="Helical" evidence="1">
    <location>
        <begin position="216"/>
        <end position="237"/>
    </location>
</feature>
<dbReference type="AlphaFoldDB" id="A0A5K7YRV9"/>
<keyword evidence="1" id="KW-0812">Transmembrane</keyword>
<evidence type="ECO:0000313" key="4">
    <source>
        <dbReference type="Proteomes" id="UP000427906"/>
    </source>
</evidence>
<feature type="transmembrane region" description="Helical" evidence="1">
    <location>
        <begin position="151"/>
        <end position="172"/>
    </location>
</feature>
<evidence type="ECO:0000256" key="1">
    <source>
        <dbReference type="SAM" id="Phobius"/>
    </source>
</evidence>
<dbReference type="GO" id="GO:0016020">
    <property type="term" value="C:membrane"/>
    <property type="evidence" value="ECO:0007669"/>
    <property type="project" value="InterPro"/>
</dbReference>
<dbReference type="Pfam" id="PF00892">
    <property type="entry name" value="EamA"/>
    <property type="match status" value="2"/>
</dbReference>
<reference evidence="3 4" key="1">
    <citation type="submission" date="2019-11" db="EMBL/GenBank/DDBJ databases">
        <title>Comparative genomics of hydrocarbon-degrading Desulfosarcina strains.</title>
        <authorList>
            <person name="Watanabe M."/>
            <person name="Kojima H."/>
            <person name="Fukui M."/>
        </authorList>
    </citation>
    <scope>NUCLEOTIDE SEQUENCE [LARGE SCALE GENOMIC DNA]</scope>
    <source>
        <strain evidence="3 4">PL12</strain>
    </source>
</reference>
<dbReference type="PROSITE" id="PS51257">
    <property type="entry name" value="PROKAR_LIPOPROTEIN"/>
    <property type="match status" value="1"/>
</dbReference>
<protein>
    <recommendedName>
        <fullName evidence="2">EamA domain-containing protein</fullName>
    </recommendedName>
</protein>
<organism evidence="3 4">
    <name type="scientific">Desulfosarcina alkanivorans</name>
    <dbReference type="NCBI Taxonomy" id="571177"/>
    <lineage>
        <taxon>Bacteria</taxon>
        <taxon>Pseudomonadati</taxon>
        <taxon>Thermodesulfobacteriota</taxon>
        <taxon>Desulfobacteria</taxon>
        <taxon>Desulfobacterales</taxon>
        <taxon>Desulfosarcinaceae</taxon>
        <taxon>Desulfosarcina</taxon>
    </lineage>
</organism>
<feature type="domain" description="EamA" evidence="2">
    <location>
        <begin position="6"/>
        <end position="141"/>
    </location>
</feature>
<evidence type="ECO:0000259" key="2">
    <source>
        <dbReference type="Pfam" id="PF00892"/>
    </source>
</evidence>